<evidence type="ECO:0000256" key="3">
    <source>
        <dbReference type="PROSITE-ProRule" id="PRU00339"/>
    </source>
</evidence>
<dbReference type="PANTHER" id="PTHR44858">
    <property type="entry name" value="TETRATRICOPEPTIDE REPEAT PROTEIN 6"/>
    <property type="match status" value="1"/>
</dbReference>
<evidence type="ECO:0000313" key="4">
    <source>
        <dbReference type="EMBL" id="GAL85026.1"/>
    </source>
</evidence>
<dbReference type="Proteomes" id="UP000030185">
    <property type="component" value="Unassembled WGS sequence"/>
</dbReference>
<dbReference type="EMBL" id="BBLT01000004">
    <property type="protein sequence ID" value="GAL85026.1"/>
    <property type="molecule type" value="Genomic_DNA"/>
</dbReference>
<dbReference type="Gene3D" id="1.25.40.10">
    <property type="entry name" value="Tetratricopeptide repeat domain"/>
    <property type="match status" value="2"/>
</dbReference>
<gene>
    <name evidence="4" type="ORF">MYP_2254</name>
</gene>
<evidence type="ECO:0000256" key="2">
    <source>
        <dbReference type="ARBA" id="ARBA00022803"/>
    </source>
</evidence>
<dbReference type="AlphaFoldDB" id="A0A098LDI9"/>
<comment type="caution">
    <text evidence="4">The sequence shown here is derived from an EMBL/GenBank/DDBJ whole genome shotgun (WGS) entry which is preliminary data.</text>
</comment>
<dbReference type="STRING" id="153721.MYP_2254"/>
<proteinExistence type="predicted"/>
<dbReference type="InterPro" id="IPR011990">
    <property type="entry name" value="TPR-like_helical_dom_sf"/>
</dbReference>
<evidence type="ECO:0000313" key="5">
    <source>
        <dbReference type="Proteomes" id="UP000030185"/>
    </source>
</evidence>
<dbReference type="Pfam" id="PF13414">
    <property type="entry name" value="TPR_11"/>
    <property type="match status" value="1"/>
</dbReference>
<organism evidence="4 5">
    <name type="scientific">Sporocytophaga myxococcoides</name>
    <dbReference type="NCBI Taxonomy" id="153721"/>
    <lineage>
        <taxon>Bacteria</taxon>
        <taxon>Pseudomonadati</taxon>
        <taxon>Bacteroidota</taxon>
        <taxon>Cytophagia</taxon>
        <taxon>Cytophagales</taxon>
        <taxon>Cytophagaceae</taxon>
        <taxon>Sporocytophaga</taxon>
    </lineage>
</organism>
<dbReference type="SMART" id="SM00028">
    <property type="entry name" value="TPR"/>
    <property type="match status" value="2"/>
</dbReference>
<keyword evidence="2 3" id="KW-0802">TPR repeat</keyword>
<dbReference type="eggNOG" id="COG0457">
    <property type="taxonomic scope" value="Bacteria"/>
</dbReference>
<reference evidence="4 5" key="1">
    <citation type="submission" date="2014-09" db="EMBL/GenBank/DDBJ databases">
        <title>Sporocytophaga myxococcoides PG-01 genome sequencing.</title>
        <authorList>
            <person name="Liu L."/>
            <person name="Gao P.J."/>
            <person name="Chen G.J."/>
            <person name="Wang L.S."/>
        </authorList>
    </citation>
    <scope>NUCLEOTIDE SEQUENCE [LARGE SCALE GENOMIC DNA]</scope>
    <source>
        <strain evidence="4 5">PG-01</strain>
    </source>
</reference>
<dbReference type="PANTHER" id="PTHR44858:SF1">
    <property type="entry name" value="UDP-N-ACETYLGLUCOSAMINE--PEPTIDE N-ACETYLGLUCOSAMINYLTRANSFERASE SPINDLY-RELATED"/>
    <property type="match status" value="1"/>
</dbReference>
<feature type="repeat" description="TPR" evidence="3">
    <location>
        <begin position="454"/>
        <end position="487"/>
    </location>
</feature>
<protein>
    <submittedName>
        <fullName evidence="4">Outer membrane lipoprotein P61</fullName>
    </submittedName>
</protein>
<keyword evidence="5" id="KW-1185">Reference proteome</keyword>
<dbReference type="PROSITE" id="PS50005">
    <property type="entry name" value="TPR"/>
    <property type="match status" value="1"/>
</dbReference>
<name>A0A098LDI9_9BACT</name>
<evidence type="ECO:0000256" key="1">
    <source>
        <dbReference type="ARBA" id="ARBA00022737"/>
    </source>
</evidence>
<dbReference type="RefSeq" id="WP_197060059.1">
    <property type="nucleotide sequence ID" value="NZ_BBLT01000004.1"/>
</dbReference>
<accession>A0A098LDI9</accession>
<dbReference type="InterPro" id="IPR050498">
    <property type="entry name" value="Ycf3"/>
</dbReference>
<keyword evidence="4" id="KW-0449">Lipoprotein</keyword>
<keyword evidence="1" id="KW-0677">Repeat</keyword>
<dbReference type="InterPro" id="IPR019734">
    <property type="entry name" value="TPR_rpt"/>
</dbReference>
<dbReference type="SUPFAM" id="SSF48452">
    <property type="entry name" value="TPR-like"/>
    <property type="match status" value="1"/>
</dbReference>
<sequence length="583" mass="66090">MKKVVYYFILLVSLGLLESCKNTEKKKFEGATVEVKPGLLEVHGDSIRFNAQVIIPENSGLEFKSEYYIVPEIAGYHLDTIAVDGVKCEVDVPTDADCTFIFSAPFHPDMMGKYMSARQYYFDKNADEYEFKTLENLAYCCLKSGELLSSDGYFLPLKSEKKEALKLIAQFNFPKNIYDLNAQSMEKSDYSTFRSFISDQQDISSIEIKGFASPEGKLERNELLAKERAIKLEQLVKDEIKATSPSLYEKIKNKIKVSIVAEDWEGLQQSIKHSDFSIDQKREIIDIAGSDLDSDLKEEEILKIAGGMDKLVPYLAPLRRTNIIVSGSHLTAEDTIAEASQTTAEMPVNQVFKEGEWIDQEAGNFNHKGKKTMFLAFYKIPQPDTFALDNSLNINSPEGKAKAENTREHYLAELEKNPHNHCMLNNLGLIYMKEGNYEEAIKYLKLSLQEKKSPEAHYNLGLAYAKLSEYEKALAEFKLAEEKLPEVKYNKGVVSLLLKDYPQAEKDLNSYTNTNPDDPNGFYALAVVGARTNNEEMVTENLQRACEDNPAYCEKAKTDLEFKDFINIAQFKTATAGKKKERF</sequence>